<protein>
    <recommendedName>
        <fullName evidence="2">Right handed beta helix domain-containing protein</fullName>
    </recommendedName>
</protein>
<dbReference type="Gene3D" id="2.160.20.10">
    <property type="entry name" value="Single-stranded right-handed beta-helix, Pectin lyase-like"/>
    <property type="match status" value="1"/>
</dbReference>
<feature type="domain" description="Right handed beta helix" evidence="2">
    <location>
        <begin position="116"/>
        <end position="267"/>
    </location>
</feature>
<organism evidence="3 4">
    <name type="scientific">Streptomyces spinoverrucosus</name>
    <dbReference type="NCBI Taxonomy" id="284043"/>
    <lineage>
        <taxon>Bacteria</taxon>
        <taxon>Bacillati</taxon>
        <taxon>Actinomycetota</taxon>
        <taxon>Actinomycetes</taxon>
        <taxon>Kitasatosporales</taxon>
        <taxon>Streptomycetaceae</taxon>
        <taxon>Streptomyces</taxon>
    </lineage>
</organism>
<accession>A0A4Y3VTQ9</accession>
<dbReference type="SUPFAM" id="SSF51126">
    <property type="entry name" value="Pectin lyase-like"/>
    <property type="match status" value="1"/>
</dbReference>
<evidence type="ECO:0000313" key="4">
    <source>
        <dbReference type="Proteomes" id="UP000317881"/>
    </source>
</evidence>
<dbReference type="EMBL" id="BJND01000077">
    <property type="protein sequence ID" value="GEC09628.1"/>
    <property type="molecule type" value="Genomic_DNA"/>
</dbReference>
<feature type="signal peptide" evidence="1">
    <location>
        <begin position="1"/>
        <end position="28"/>
    </location>
</feature>
<evidence type="ECO:0000256" key="1">
    <source>
        <dbReference type="SAM" id="SignalP"/>
    </source>
</evidence>
<dbReference type="InterPro" id="IPR012334">
    <property type="entry name" value="Pectin_lyas_fold"/>
</dbReference>
<proteinExistence type="predicted"/>
<evidence type="ECO:0000259" key="2">
    <source>
        <dbReference type="Pfam" id="PF13229"/>
    </source>
</evidence>
<keyword evidence="1" id="KW-0732">Signal</keyword>
<dbReference type="InterPro" id="IPR011050">
    <property type="entry name" value="Pectin_lyase_fold/virulence"/>
</dbReference>
<dbReference type="InterPro" id="IPR039448">
    <property type="entry name" value="Beta_helix"/>
</dbReference>
<dbReference type="AlphaFoldDB" id="A0A4Y3VTQ9"/>
<comment type="caution">
    <text evidence="3">The sequence shown here is derived from an EMBL/GenBank/DDBJ whole genome shotgun (WGS) entry which is preliminary data.</text>
</comment>
<reference evidence="3 4" key="1">
    <citation type="submission" date="2019-06" db="EMBL/GenBank/DDBJ databases">
        <title>Whole genome shotgun sequence of Streptomyces spinoverrucosus NBRC 14228.</title>
        <authorList>
            <person name="Hosoyama A."/>
            <person name="Uohara A."/>
            <person name="Ohji S."/>
            <person name="Ichikawa N."/>
        </authorList>
    </citation>
    <scope>NUCLEOTIDE SEQUENCE [LARGE SCALE GENOMIC DNA]</scope>
    <source>
        <strain evidence="3 4">NBRC 14228</strain>
    </source>
</reference>
<dbReference type="Pfam" id="PF13229">
    <property type="entry name" value="Beta_helix"/>
    <property type="match status" value="1"/>
</dbReference>
<dbReference type="OrthoDB" id="3465763at2"/>
<keyword evidence="4" id="KW-1185">Reference proteome</keyword>
<name>A0A4Y3VTQ9_9ACTN</name>
<dbReference type="InterPro" id="IPR006626">
    <property type="entry name" value="PbH1"/>
</dbReference>
<feature type="chain" id="PRO_5021365512" description="Right handed beta helix domain-containing protein" evidence="1">
    <location>
        <begin position="29"/>
        <end position="351"/>
    </location>
</feature>
<sequence length="351" mass="36483">MWKKLALTGLGLATIAATGMTAVAPASASTGDAVTIFVDAKAPASGTRGALGRNGLSRGAAVSSVAEAQEIARAIGGRDVTVRLAPGTYAPIDWSYAPKGGHITITSESGGPAAEDASIASVINCELDGIADYGVKLTSADAGVTISGLTIESCRNGGIKASGTLDVWVENNLIRYIGSKHVDGTGNEGFGGVHLLNSGRAHIEGNRFYYLENTGSPGGVHGVYAANNSDGMIVRDNNFGYISGDPIRVRNGTDAGLVDHNRFWKTGYIAVFSDWRFGSEICSRGNVFADNVVGNTTYANRRFNVDPTPNGVVPSVRKWGHDAVKPENLGGCSPAPIEFGGGNSYTSTRPW</sequence>
<evidence type="ECO:0000313" key="3">
    <source>
        <dbReference type="EMBL" id="GEC09628.1"/>
    </source>
</evidence>
<dbReference type="SMART" id="SM00710">
    <property type="entry name" value="PbH1"/>
    <property type="match status" value="6"/>
</dbReference>
<dbReference type="Proteomes" id="UP000317881">
    <property type="component" value="Unassembled WGS sequence"/>
</dbReference>
<gene>
    <name evidence="3" type="ORF">SSP24_72830</name>
</gene>